<reference evidence="2" key="1">
    <citation type="submission" date="2022-11" db="UniProtKB">
        <authorList>
            <consortium name="WormBaseParasite"/>
        </authorList>
    </citation>
    <scope>IDENTIFICATION</scope>
</reference>
<dbReference type="WBParaSite" id="Minc3s00119g05128">
    <property type="protein sequence ID" value="Minc3s00119g05128"/>
    <property type="gene ID" value="Minc3s00119g05128"/>
</dbReference>
<evidence type="ECO:0000313" key="2">
    <source>
        <dbReference type="WBParaSite" id="Minc3s00119g05128"/>
    </source>
</evidence>
<dbReference type="AlphaFoldDB" id="A0A914KWM6"/>
<protein>
    <submittedName>
        <fullName evidence="2">Uncharacterized protein</fullName>
    </submittedName>
</protein>
<organism evidence="1 2">
    <name type="scientific">Meloidogyne incognita</name>
    <name type="common">Southern root-knot nematode worm</name>
    <name type="synonym">Oxyuris incognita</name>
    <dbReference type="NCBI Taxonomy" id="6306"/>
    <lineage>
        <taxon>Eukaryota</taxon>
        <taxon>Metazoa</taxon>
        <taxon>Ecdysozoa</taxon>
        <taxon>Nematoda</taxon>
        <taxon>Chromadorea</taxon>
        <taxon>Rhabditida</taxon>
        <taxon>Tylenchina</taxon>
        <taxon>Tylenchomorpha</taxon>
        <taxon>Tylenchoidea</taxon>
        <taxon>Meloidogynidae</taxon>
        <taxon>Meloidogyninae</taxon>
        <taxon>Meloidogyne</taxon>
        <taxon>Meloidogyne incognita group</taxon>
    </lineage>
</organism>
<name>A0A914KWM6_MELIC</name>
<keyword evidence="1" id="KW-1185">Reference proteome</keyword>
<sequence>MLHFLAKFYAVAVSRLFLAKFYAVAVSRLFLAKFYAVEVEHQLNNISNSATLTNFFNSTASTQQHQLNQLQLNSINSTNFNSTNFNSTASTQPTTSTQQHLHSTTTSTQQQFVLYFYMSQVLSEMSWALNYPDPPNPTVRLLVFLVSHF</sequence>
<evidence type="ECO:0000313" key="1">
    <source>
        <dbReference type="Proteomes" id="UP000887563"/>
    </source>
</evidence>
<dbReference type="Proteomes" id="UP000887563">
    <property type="component" value="Unplaced"/>
</dbReference>
<proteinExistence type="predicted"/>
<accession>A0A914KWM6</accession>